<dbReference type="InterPro" id="IPR001365">
    <property type="entry name" value="A_deaminase_dom"/>
</dbReference>
<keyword evidence="5" id="KW-0479">Metal-binding</keyword>
<evidence type="ECO:0000259" key="9">
    <source>
        <dbReference type="Pfam" id="PF00962"/>
    </source>
</evidence>
<dbReference type="Proteomes" id="UP000002173">
    <property type="component" value="Unassembled WGS sequence"/>
</dbReference>
<keyword evidence="8" id="KW-0862">Zinc</keyword>
<dbReference type="GeneID" id="5477004"/>
<comment type="similarity">
    <text evidence="3">Belongs to the metallo-dependent hydrolases superfamily. Adenosine and AMP deaminases family.</text>
</comment>
<dbReference type="STRING" id="5865.A7AW03"/>
<dbReference type="VEuPathDB" id="PiroplasmaDB:BBOV_I001470"/>
<dbReference type="OMA" id="YIATFEH"/>
<dbReference type="eggNOG" id="KOG1097">
    <property type="taxonomic scope" value="Eukaryota"/>
</dbReference>
<dbReference type="GO" id="GO:0060169">
    <property type="term" value="P:negative regulation of adenosine receptor signaling pathway"/>
    <property type="evidence" value="ECO:0007669"/>
    <property type="project" value="TreeGrafter"/>
</dbReference>
<dbReference type="SUPFAM" id="SSF51556">
    <property type="entry name" value="Metallo-dependent hydrolases"/>
    <property type="match status" value="1"/>
</dbReference>
<evidence type="ECO:0000256" key="6">
    <source>
        <dbReference type="ARBA" id="ARBA00022726"/>
    </source>
</evidence>
<organism evidence="10 11">
    <name type="scientific">Babesia bovis</name>
    <dbReference type="NCBI Taxonomy" id="5865"/>
    <lineage>
        <taxon>Eukaryota</taxon>
        <taxon>Sar</taxon>
        <taxon>Alveolata</taxon>
        <taxon>Apicomplexa</taxon>
        <taxon>Aconoidasida</taxon>
        <taxon>Piroplasmida</taxon>
        <taxon>Babesiidae</taxon>
        <taxon>Babesia</taxon>
    </lineage>
</organism>
<accession>A7AW03</accession>
<dbReference type="GO" id="GO:0046872">
    <property type="term" value="F:metal ion binding"/>
    <property type="evidence" value="ECO:0007669"/>
    <property type="project" value="UniProtKB-KW"/>
</dbReference>
<comment type="cofactor">
    <cofactor evidence="1">
        <name>Zn(2+)</name>
        <dbReference type="ChEBI" id="CHEBI:29105"/>
    </cofactor>
</comment>
<dbReference type="Pfam" id="PF00962">
    <property type="entry name" value="A_deaminase"/>
    <property type="match status" value="1"/>
</dbReference>
<evidence type="ECO:0000256" key="1">
    <source>
        <dbReference type="ARBA" id="ARBA00001947"/>
    </source>
</evidence>
<evidence type="ECO:0000256" key="4">
    <source>
        <dbReference type="ARBA" id="ARBA00012784"/>
    </source>
</evidence>
<evidence type="ECO:0000256" key="8">
    <source>
        <dbReference type="ARBA" id="ARBA00022833"/>
    </source>
</evidence>
<gene>
    <name evidence="10" type="ORF">BBOV_I001470</name>
</gene>
<dbReference type="GO" id="GO:0009897">
    <property type="term" value="C:external side of plasma membrane"/>
    <property type="evidence" value="ECO:0007669"/>
    <property type="project" value="TreeGrafter"/>
</dbReference>
<comment type="caution">
    <text evidence="10">The sequence shown here is derived from an EMBL/GenBank/DDBJ whole genome shotgun (WGS) entry which is preliminary data.</text>
</comment>
<evidence type="ECO:0000256" key="7">
    <source>
        <dbReference type="ARBA" id="ARBA00022801"/>
    </source>
</evidence>
<dbReference type="GO" id="GO:0006154">
    <property type="term" value="P:adenosine catabolic process"/>
    <property type="evidence" value="ECO:0007669"/>
    <property type="project" value="TreeGrafter"/>
</dbReference>
<comment type="pathway">
    <text evidence="2">Purine metabolism; purine nucleoside salvage.</text>
</comment>
<keyword evidence="11" id="KW-1185">Reference proteome</keyword>
<evidence type="ECO:0000313" key="10">
    <source>
        <dbReference type="EMBL" id="EDO05231.1"/>
    </source>
</evidence>
<dbReference type="PANTHER" id="PTHR11409:SF43">
    <property type="entry name" value="ADENOSINE DEAMINASE"/>
    <property type="match status" value="1"/>
</dbReference>
<dbReference type="InterPro" id="IPR006330">
    <property type="entry name" value="Ado/ade_deaminase"/>
</dbReference>
<dbReference type="RefSeq" id="XP_001608799.1">
    <property type="nucleotide sequence ID" value="XM_001608749.1"/>
</dbReference>
<dbReference type="InterPro" id="IPR032466">
    <property type="entry name" value="Metal_Hydrolase"/>
</dbReference>
<feature type="domain" description="Adenosine deaminase" evidence="9">
    <location>
        <begin position="30"/>
        <end position="353"/>
    </location>
</feature>
<dbReference type="EC" id="3.5.4.4" evidence="4"/>
<evidence type="ECO:0000256" key="2">
    <source>
        <dbReference type="ARBA" id="ARBA00005058"/>
    </source>
</evidence>
<dbReference type="EMBL" id="AAXT01000005">
    <property type="protein sequence ID" value="EDO05231.1"/>
    <property type="molecule type" value="Genomic_DNA"/>
</dbReference>
<dbReference type="AlphaFoldDB" id="A7AW03"/>
<dbReference type="GO" id="GO:0046103">
    <property type="term" value="P:inosine biosynthetic process"/>
    <property type="evidence" value="ECO:0007669"/>
    <property type="project" value="TreeGrafter"/>
</dbReference>
<dbReference type="InParanoid" id="A7AW03"/>
<dbReference type="GO" id="GO:0043103">
    <property type="term" value="P:hypoxanthine salvage"/>
    <property type="evidence" value="ECO:0007669"/>
    <property type="project" value="TreeGrafter"/>
</dbReference>
<evidence type="ECO:0000256" key="3">
    <source>
        <dbReference type="ARBA" id="ARBA00006676"/>
    </source>
</evidence>
<keyword evidence="7 10" id="KW-0378">Hydrolase</keyword>
<protein>
    <recommendedName>
        <fullName evidence="4">adenosine deaminase</fullName>
        <ecNumber evidence="4">3.5.4.4</ecNumber>
    </recommendedName>
</protein>
<dbReference type="GO" id="GO:0005829">
    <property type="term" value="C:cytosol"/>
    <property type="evidence" value="ECO:0007669"/>
    <property type="project" value="TreeGrafter"/>
</dbReference>
<proteinExistence type="inferred from homology"/>
<dbReference type="UniPathway" id="UPA00606"/>
<name>A7AW03_BABBO</name>
<dbReference type="KEGG" id="bbo:BBOV_I001470"/>
<reference evidence="10 11" key="1">
    <citation type="journal article" date="2007" name="PLoS Pathog.">
        <title>Genome sequence of Babesia bovis and comparative analysis of apicomplexan hemoprotozoa.</title>
        <authorList>
            <person name="Brayton K.A."/>
            <person name="Lau A.O.T."/>
            <person name="Herndon D.R."/>
            <person name="Hannick L."/>
            <person name="Kappmeyer L.S."/>
            <person name="Berens S.J."/>
            <person name="Bidwell S.L."/>
            <person name="Brown W.C."/>
            <person name="Crabtree J."/>
            <person name="Fadrosh D."/>
            <person name="Feldblum T."/>
            <person name="Forberger H.A."/>
            <person name="Haas B.J."/>
            <person name="Howell J.M."/>
            <person name="Khouri H."/>
            <person name="Koo H."/>
            <person name="Mann D.J."/>
            <person name="Norimine J."/>
            <person name="Paulsen I.T."/>
            <person name="Radune D."/>
            <person name="Ren Q."/>
            <person name="Smith R.K. Jr."/>
            <person name="Suarez C.E."/>
            <person name="White O."/>
            <person name="Wortman J.R."/>
            <person name="Knowles D.P. Jr."/>
            <person name="McElwain T.F."/>
            <person name="Nene V.M."/>
        </authorList>
    </citation>
    <scope>NUCLEOTIDE SEQUENCE [LARGE SCALE GENOMIC DNA]</scope>
    <source>
        <strain evidence="10">T2Bo</strain>
    </source>
</reference>
<evidence type="ECO:0000256" key="5">
    <source>
        <dbReference type="ARBA" id="ARBA00022723"/>
    </source>
</evidence>
<reference evidence="11" key="2">
    <citation type="journal article" date="2020" name="Data Brief">
        <title>Transcriptome dataset of Babesia bovis life stages within vertebrate and invertebrate hosts.</title>
        <authorList>
            <person name="Ueti M.W."/>
            <person name="Johnson W.C."/>
            <person name="Kappmeyer L.S."/>
            <person name="Herndon D.R."/>
            <person name="Mousel M.R."/>
            <person name="Reif K.E."/>
            <person name="Taus N.S."/>
            <person name="Ifeonu O.O."/>
            <person name="Silva J.C."/>
            <person name="Suarez C.E."/>
            <person name="Brayton K.A."/>
        </authorList>
    </citation>
    <scope>NUCLEOTIDE SEQUENCE [LARGE SCALE GENOMIC DNA]</scope>
</reference>
<reference evidence="11" key="3">
    <citation type="journal article" date="2021" name="Int. J. Parasitol.">
        <title>Comparative analysis of gene expression between Babesia bovis blood stages and kinetes allowed by improved genome annotation.</title>
        <authorList>
            <person name="Ueti M.W."/>
            <person name="Johnson W.C."/>
            <person name="Kappmeyer L.S."/>
            <person name="Herndon D.R."/>
            <person name="Mousel M.R."/>
            <person name="Reif K.E."/>
            <person name="Taus N.S."/>
            <person name="Ifeonu O.O."/>
            <person name="Silva J.C."/>
            <person name="Suarez C.E."/>
            <person name="Brayton K.A."/>
        </authorList>
    </citation>
    <scope>NUCLEOTIDE SEQUENCE [LARGE SCALE GENOMIC DNA]</scope>
</reference>
<dbReference type="GO" id="GO:0006166">
    <property type="term" value="P:purine ribonucleoside salvage"/>
    <property type="evidence" value="ECO:0007669"/>
    <property type="project" value="UniProtKB-KW"/>
</dbReference>
<sequence>MLKTMDVYPTNAELQKMGEWERKSIWKKMPKMELHMHGDIACPVNKLIDIYNDYADENDRLTEQDILQNIICNYKIKDLVEFIDKTRMICKVFANNSKILERSSKEAILAKYREGVVGLEFRFSPAYLAEGCGYSYDEVVNDVLSGMEQAKKQIKTPFEVGAIYIGEIGIHDQFPFSESVDYFFKHRDKFIGFDNAGYPADFAPFADQFKRLVDAGVNLTLHAGETPPDCNERLAMALDFGAKRIGHGIECAKSPEMMKRLIDEDVILEVCPKSNWITNPSINMSDHPIRKIYDAGVKVCINTDDPMMMTNSLHEEYDLLFTHLGFGYADFVKMNTWALEKSFLSKEAKLTLKKAYFPNANI</sequence>
<dbReference type="FunCoup" id="A7AW03">
    <property type="interactions" value="31"/>
</dbReference>
<keyword evidence="6" id="KW-0660">Purine salvage</keyword>
<dbReference type="PANTHER" id="PTHR11409">
    <property type="entry name" value="ADENOSINE DEAMINASE"/>
    <property type="match status" value="1"/>
</dbReference>
<dbReference type="GO" id="GO:0004000">
    <property type="term" value="F:adenosine deaminase activity"/>
    <property type="evidence" value="ECO:0007669"/>
    <property type="project" value="TreeGrafter"/>
</dbReference>
<evidence type="ECO:0000313" key="11">
    <source>
        <dbReference type="Proteomes" id="UP000002173"/>
    </source>
</evidence>
<dbReference type="Gene3D" id="3.20.20.140">
    <property type="entry name" value="Metal-dependent hydrolases"/>
    <property type="match status" value="1"/>
</dbReference>